<dbReference type="Proteomes" id="UP000886848">
    <property type="component" value="Chromosome"/>
</dbReference>
<evidence type="ECO:0000313" key="1">
    <source>
        <dbReference type="EMBL" id="QXH66795.1"/>
    </source>
</evidence>
<name>A0ABX8P006_9PSED</name>
<organism evidence="1 2">
    <name type="scientific">Pseudomonas asgharzadehiana</name>
    <dbReference type="NCBI Taxonomy" id="2842349"/>
    <lineage>
        <taxon>Bacteria</taxon>
        <taxon>Pseudomonadati</taxon>
        <taxon>Pseudomonadota</taxon>
        <taxon>Gammaproteobacteria</taxon>
        <taxon>Pseudomonadales</taxon>
        <taxon>Pseudomonadaceae</taxon>
        <taxon>Pseudomonas</taxon>
    </lineage>
</organism>
<sequence>MDKELFRHMFEDEVKAKFGDDASFASYEYVHHRKFRELRVDGRMLGGRPESVSQLYVIVNDLITDKEREIIFPGAFDLGNFKQLPESIQTYKALEDEIRSESKIEAHDRLKKIKSMALPILGRSFSEFFSEDKTKTLKVLKTLYRFQTEHNKIFTLLAPPRISKKPSYEIRDCYGIEGATEEVLLISDLKSHASFEIPRERIASINDTYGRMRGLLDNVDWKLSQEASLECGGNLQRFMHVINHLATRIQGVLHVEDQEPVRLPIDEQLYTYLIRMELDHHTEGNLQLLNKITEHEPPFGEARCLIAELAHYIKLPLSTPQHMLIDAETCESQFRDNADKFKWFYSNLLDREIDNDIFEKALPLFGKLCKVLNFAEFKKDISMALALGAMALVLSELQKSIPYKPYWYGRGNISGGLQEYLKAVRFEHWNLDTPEGSHRYWTGRVDYFSYAMLGQGDVFKGRVHLSNTINQSFIKILDTQDLELIEKKLALFEATFGSVEQ</sequence>
<dbReference type="EMBL" id="CP077079">
    <property type="protein sequence ID" value="QXH66795.1"/>
    <property type="molecule type" value="Genomic_DNA"/>
</dbReference>
<accession>A0ABX8P006</accession>
<reference evidence="1" key="1">
    <citation type="journal article" date="2021" name="Microorganisms">
        <title>The Ever-Expanding Pseudomonas Genus: Description of 43 New Species and Partition of the Pseudomonas putida Group.</title>
        <authorList>
            <person name="Girard L."/>
            <person name="Lood C."/>
            <person name="Hofte M."/>
            <person name="Vandamme P."/>
            <person name="Rokni-Zadeh H."/>
            <person name="van Noort V."/>
            <person name="Lavigne R."/>
            <person name="De Mot R."/>
        </authorList>
    </citation>
    <scope>NUCLEOTIDE SEQUENCE</scope>
    <source>
        <strain evidence="1">SWRI132</strain>
    </source>
</reference>
<protein>
    <submittedName>
        <fullName evidence="1">Uncharacterized protein</fullName>
    </submittedName>
</protein>
<evidence type="ECO:0000313" key="2">
    <source>
        <dbReference type="Proteomes" id="UP000886848"/>
    </source>
</evidence>
<dbReference type="RefSeq" id="WP_217855422.1">
    <property type="nucleotide sequence ID" value="NZ_CP077079.1"/>
</dbReference>
<keyword evidence="2" id="KW-1185">Reference proteome</keyword>
<gene>
    <name evidence="1" type="ORF">KSS96_24910</name>
</gene>
<proteinExistence type="predicted"/>